<gene>
    <name evidence="2" type="ORF">MTE01_29010</name>
</gene>
<feature type="coiled-coil region" evidence="1">
    <location>
        <begin position="5"/>
        <end position="53"/>
    </location>
</feature>
<evidence type="ECO:0000313" key="3">
    <source>
        <dbReference type="Proteomes" id="UP000319525"/>
    </source>
</evidence>
<protein>
    <submittedName>
        <fullName evidence="2">Uncharacterized protein</fullName>
    </submittedName>
</protein>
<proteinExistence type="predicted"/>
<dbReference type="EMBL" id="BJML01000011">
    <property type="protein sequence ID" value="GEB46956.1"/>
    <property type="molecule type" value="Genomic_DNA"/>
</dbReference>
<keyword evidence="1" id="KW-0175">Coiled coil</keyword>
<dbReference type="AlphaFoldDB" id="A0A4Y3QNE6"/>
<reference evidence="2 3" key="1">
    <citation type="submission" date="2019-06" db="EMBL/GenBank/DDBJ databases">
        <title>Whole genome shotgun sequence of Microbacterium testaceum NBRC 12675.</title>
        <authorList>
            <person name="Hosoyama A."/>
            <person name="Uohara A."/>
            <person name="Ohji S."/>
            <person name="Ichikawa N."/>
        </authorList>
    </citation>
    <scope>NUCLEOTIDE SEQUENCE [LARGE SCALE GENOMIC DNA]</scope>
    <source>
        <strain evidence="2 3">NBRC 12675</strain>
    </source>
</reference>
<dbReference type="GeneID" id="57145584"/>
<organism evidence="2 3">
    <name type="scientific">Microbacterium testaceum</name>
    <name type="common">Aureobacterium testaceum</name>
    <name type="synonym">Brevibacterium testaceum</name>
    <dbReference type="NCBI Taxonomy" id="2033"/>
    <lineage>
        <taxon>Bacteria</taxon>
        <taxon>Bacillati</taxon>
        <taxon>Actinomycetota</taxon>
        <taxon>Actinomycetes</taxon>
        <taxon>Micrococcales</taxon>
        <taxon>Microbacteriaceae</taxon>
        <taxon>Microbacterium</taxon>
    </lineage>
</organism>
<accession>A0A4Y3QNE6</accession>
<dbReference type="RefSeq" id="WP_141378174.1">
    <property type="nucleotide sequence ID" value="NZ_BJML01000011.1"/>
</dbReference>
<name>A0A4Y3QNE6_MICTE</name>
<evidence type="ECO:0000256" key="1">
    <source>
        <dbReference type="SAM" id="Coils"/>
    </source>
</evidence>
<evidence type="ECO:0000313" key="2">
    <source>
        <dbReference type="EMBL" id="GEB46956.1"/>
    </source>
</evidence>
<sequence>MSVALEILSARRIEAQASLTRAENERSALEAHLETAKGRIADATAELADLDAALEAIAFPTTPKDTSA</sequence>
<dbReference type="Proteomes" id="UP000319525">
    <property type="component" value="Unassembled WGS sequence"/>
</dbReference>
<comment type="caution">
    <text evidence="2">The sequence shown here is derived from an EMBL/GenBank/DDBJ whole genome shotgun (WGS) entry which is preliminary data.</text>
</comment>